<organism evidence="1 2">
    <name type="scientific">Nocardioides zeae</name>
    <dbReference type="NCBI Taxonomy" id="1457234"/>
    <lineage>
        <taxon>Bacteria</taxon>
        <taxon>Bacillati</taxon>
        <taxon>Actinomycetota</taxon>
        <taxon>Actinomycetes</taxon>
        <taxon>Propionibacteriales</taxon>
        <taxon>Nocardioidaceae</taxon>
        <taxon>Nocardioides</taxon>
    </lineage>
</organism>
<name>A0AAJ1X0Z3_9ACTN</name>
<evidence type="ECO:0000313" key="2">
    <source>
        <dbReference type="Proteomes" id="UP001239215"/>
    </source>
</evidence>
<reference evidence="1" key="1">
    <citation type="submission" date="2023-07" db="EMBL/GenBank/DDBJ databases">
        <title>Functional and genomic diversity of the sorghum phyllosphere microbiome.</title>
        <authorList>
            <person name="Shade A."/>
        </authorList>
    </citation>
    <scope>NUCLEOTIDE SEQUENCE</scope>
    <source>
        <strain evidence="1">SORGH_AS_1067</strain>
    </source>
</reference>
<dbReference type="Proteomes" id="UP001239215">
    <property type="component" value="Unassembled WGS sequence"/>
</dbReference>
<dbReference type="AlphaFoldDB" id="A0AAJ1X0Z3"/>
<accession>A0AAJ1X0Z3</accession>
<sequence length="154" mass="16348">MRGRRRDAGLARGVAAVGVVIAAAVSPGAVDGAYGDDDVAFLTDVQQGSGLLVVVPQHLPHGYALVRNASVTKMNGTWTVELRFAARAEGPPFVSVCASDATDVYEACARSPQRTDRVVRSADRHDTVLIRSTEPASALPVEWSAVRLVPIREL</sequence>
<dbReference type="EMBL" id="JAUTAN010000001">
    <property type="protein sequence ID" value="MDQ1102879.1"/>
    <property type="molecule type" value="Genomic_DNA"/>
</dbReference>
<comment type="caution">
    <text evidence="1">The sequence shown here is derived from an EMBL/GenBank/DDBJ whole genome shotgun (WGS) entry which is preliminary data.</text>
</comment>
<evidence type="ECO:0000313" key="1">
    <source>
        <dbReference type="EMBL" id="MDQ1102879.1"/>
    </source>
</evidence>
<dbReference type="RefSeq" id="WP_307198333.1">
    <property type="nucleotide sequence ID" value="NZ_JAUTAN010000001.1"/>
</dbReference>
<proteinExistence type="predicted"/>
<gene>
    <name evidence="1" type="ORF">QE405_000163</name>
</gene>
<protein>
    <submittedName>
        <fullName evidence="1">Uncharacterized protein</fullName>
    </submittedName>
</protein>